<feature type="compositionally biased region" description="Acidic residues" evidence="7">
    <location>
        <begin position="14"/>
        <end position="31"/>
    </location>
</feature>
<name>A0AAD9KMN0_RIDPI</name>
<keyword evidence="10" id="KW-1185">Reference proteome</keyword>
<dbReference type="PROSITE" id="PS50082">
    <property type="entry name" value="WD_REPEATS_2"/>
    <property type="match status" value="3"/>
</dbReference>
<evidence type="ECO:0000256" key="7">
    <source>
        <dbReference type="SAM" id="MobiDB-lite"/>
    </source>
</evidence>
<evidence type="ECO:0000256" key="4">
    <source>
        <dbReference type="ARBA" id="ARBA00023242"/>
    </source>
</evidence>
<dbReference type="PROSITE" id="PS00678">
    <property type="entry name" value="WD_REPEATS_1"/>
    <property type="match status" value="1"/>
</dbReference>
<reference evidence="9" key="1">
    <citation type="journal article" date="2023" name="Mol. Biol. Evol.">
        <title>Third-Generation Sequencing Reveals the Adaptive Role of the Epigenome in Three Deep-Sea Polychaetes.</title>
        <authorList>
            <person name="Perez M."/>
            <person name="Aroh O."/>
            <person name="Sun Y."/>
            <person name="Lan Y."/>
            <person name="Juniper S.K."/>
            <person name="Young C.R."/>
            <person name="Angers B."/>
            <person name="Qian P.Y."/>
        </authorList>
    </citation>
    <scope>NUCLEOTIDE SEQUENCE</scope>
    <source>
        <strain evidence="9">R07B-5</strain>
    </source>
</reference>
<feature type="repeat" description="WD" evidence="6">
    <location>
        <begin position="306"/>
        <end position="340"/>
    </location>
</feature>
<dbReference type="SUPFAM" id="SSF50978">
    <property type="entry name" value="WD40 repeat-like"/>
    <property type="match status" value="1"/>
</dbReference>
<feature type="domain" description="Histone-binding protein RBBP4-like N-terminal" evidence="8">
    <location>
        <begin position="50"/>
        <end position="117"/>
    </location>
</feature>
<dbReference type="Proteomes" id="UP001209878">
    <property type="component" value="Unassembled WGS sequence"/>
</dbReference>
<dbReference type="AlphaFoldDB" id="A0AAD9KMN0"/>
<evidence type="ECO:0000256" key="6">
    <source>
        <dbReference type="PROSITE-ProRule" id="PRU00221"/>
    </source>
</evidence>
<gene>
    <name evidence="9" type="ORF">NP493_829g00025</name>
</gene>
<feature type="region of interest" description="Disordered" evidence="7">
    <location>
        <begin position="115"/>
        <end position="142"/>
    </location>
</feature>
<feature type="repeat" description="WD" evidence="6">
    <location>
        <begin position="259"/>
        <end position="292"/>
    </location>
</feature>
<feature type="region of interest" description="Disordered" evidence="7">
    <location>
        <begin position="1"/>
        <end position="32"/>
    </location>
</feature>
<keyword evidence="3" id="KW-0677">Repeat</keyword>
<evidence type="ECO:0000256" key="2">
    <source>
        <dbReference type="ARBA" id="ARBA00022574"/>
    </source>
</evidence>
<dbReference type="Pfam" id="PF00400">
    <property type="entry name" value="WD40"/>
    <property type="match status" value="3"/>
</dbReference>
<dbReference type="InterPro" id="IPR001680">
    <property type="entry name" value="WD40_rpt"/>
</dbReference>
<dbReference type="PANTHER" id="PTHR45903">
    <property type="entry name" value="GLUTAMATE-RICH WD REPEAT-CONTAINING PROTEIN 1"/>
    <property type="match status" value="1"/>
</dbReference>
<keyword evidence="2 6" id="KW-0853">WD repeat</keyword>
<evidence type="ECO:0000256" key="3">
    <source>
        <dbReference type="ARBA" id="ARBA00022737"/>
    </source>
</evidence>
<accession>A0AAD9KMN0</accession>
<dbReference type="GO" id="GO:0005730">
    <property type="term" value="C:nucleolus"/>
    <property type="evidence" value="ECO:0007669"/>
    <property type="project" value="TreeGrafter"/>
</dbReference>
<evidence type="ECO:0000313" key="9">
    <source>
        <dbReference type="EMBL" id="KAK2174096.1"/>
    </source>
</evidence>
<evidence type="ECO:0000259" key="8">
    <source>
        <dbReference type="Pfam" id="PF12265"/>
    </source>
</evidence>
<dbReference type="PRINTS" id="PR00320">
    <property type="entry name" value="GPROTEINBRPT"/>
</dbReference>
<dbReference type="Gene3D" id="2.130.10.10">
    <property type="entry name" value="YVTN repeat-like/Quinoprotein amine dehydrogenase"/>
    <property type="match status" value="1"/>
</dbReference>
<comment type="subcellular location">
    <subcellularLocation>
        <location evidence="1">Nucleus</location>
    </subcellularLocation>
</comment>
<comment type="caution">
    <text evidence="9">The sequence shown here is derived from an EMBL/GenBank/DDBJ whole genome shotgun (WGS) entry which is preliminary data.</text>
</comment>
<dbReference type="InterPro" id="IPR036322">
    <property type="entry name" value="WD40_repeat_dom_sf"/>
</dbReference>
<evidence type="ECO:0000256" key="1">
    <source>
        <dbReference type="ARBA" id="ARBA00004123"/>
    </source>
</evidence>
<proteinExistence type="predicted"/>
<protein>
    <recommendedName>
        <fullName evidence="5">Glutamate-rich WD repeat-containing protein 1</fullName>
    </recommendedName>
</protein>
<dbReference type="InterPro" id="IPR051972">
    <property type="entry name" value="Glutamate-rich_WD_repeat"/>
</dbReference>
<evidence type="ECO:0000256" key="5">
    <source>
        <dbReference type="ARBA" id="ARBA00040876"/>
    </source>
</evidence>
<evidence type="ECO:0000313" key="10">
    <source>
        <dbReference type="Proteomes" id="UP001209878"/>
    </source>
</evidence>
<dbReference type="PANTHER" id="PTHR45903:SF1">
    <property type="entry name" value="GLUTAMATE-RICH WD REPEAT-CONTAINING PROTEIN 1"/>
    <property type="match status" value="1"/>
</dbReference>
<dbReference type="InterPro" id="IPR020472">
    <property type="entry name" value="WD40_PAC1"/>
</dbReference>
<feature type="compositionally biased region" description="Acidic residues" evidence="7">
    <location>
        <begin position="125"/>
        <end position="142"/>
    </location>
</feature>
<keyword evidence="4" id="KW-0539">Nucleus</keyword>
<dbReference type="InterPro" id="IPR022052">
    <property type="entry name" value="Histone-bd_RBBP4-like_N"/>
</dbReference>
<dbReference type="Pfam" id="PF12265">
    <property type="entry name" value="CAF1C_H4-bd"/>
    <property type="match status" value="1"/>
</dbReference>
<dbReference type="EMBL" id="JAODUO010000828">
    <property type="protein sequence ID" value="KAK2174096.1"/>
    <property type="molecule type" value="Genomic_DNA"/>
</dbReference>
<dbReference type="SMART" id="SM00320">
    <property type="entry name" value="WD40"/>
    <property type="match status" value="5"/>
</dbReference>
<organism evidence="9 10">
    <name type="scientific">Ridgeia piscesae</name>
    <name type="common">Tubeworm</name>
    <dbReference type="NCBI Taxonomy" id="27915"/>
    <lineage>
        <taxon>Eukaryota</taxon>
        <taxon>Metazoa</taxon>
        <taxon>Spiralia</taxon>
        <taxon>Lophotrochozoa</taxon>
        <taxon>Annelida</taxon>
        <taxon>Polychaeta</taxon>
        <taxon>Sedentaria</taxon>
        <taxon>Canalipalpata</taxon>
        <taxon>Sabellida</taxon>
        <taxon>Siboglinidae</taxon>
        <taxon>Ridgeia</taxon>
    </lineage>
</organism>
<sequence>MADHEEGKGSGDVLAEEMDCNEESDGEEDNMNENAETPMVYLPGQPLADDEELVCDQSAYIMYHQAQTGAPCLSFDIITDNLGEKRDEFPVTCYIAAGTQSERAHVNNVIVMKMSNMSKNRSEPEEGDDSSDDDSDSDEDTPELETAMIKHVGAVNRIRTAHMGDKVLAATWADTGKVHIWDLSRPLNAVNDSSIMSTYTRNQESPPALFTFAGHQVEGFAMDWCPTLPGCLATGDCNKNIHLWFAEDGGKWRVDQRPYTGHTASVEDIQWSPTEANVFASCSVDRTVRIWDARAAPNKACMLTCEEAHTRDVNVISWNRNEPFILSGGDDGTLKVWDLRQFPQGKPVAMFKHHTAPITSVEWHHTDSTVFAASGADDQVTLWDLAVERDTDTVTGSDDVDVPPQLLFIHQGQQDVKELHWHRQLPGVIISTAHSGFNVFRTISV</sequence>
<dbReference type="PROSITE" id="PS50294">
    <property type="entry name" value="WD_REPEATS_REGION"/>
    <property type="match status" value="3"/>
</dbReference>
<dbReference type="GO" id="GO:0042254">
    <property type="term" value="P:ribosome biogenesis"/>
    <property type="evidence" value="ECO:0007669"/>
    <property type="project" value="TreeGrafter"/>
</dbReference>
<dbReference type="InterPro" id="IPR015943">
    <property type="entry name" value="WD40/YVTN_repeat-like_dom_sf"/>
</dbReference>
<dbReference type="InterPro" id="IPR019775">
    <property type="entry name" value="WD40_repeat_CS"/>
</dbReference>
<feature type="repeat" description="WD" evidence="6">
    <location>
        <begin position="351"/>
        <end position="393"/>
    </location>
</feature>